<dbReference type="Gene3D" id="3.30.110.170">
    <property type="entry name" value="Protein of unknown function (DUF541), domain 1"/>
    <property type="match status" value="1"/>
</dbReference>
<evidence type="ECO:0000313" key="2">
    <source>
        <dbReference type="Proteomes" id="UP000067625"/>
    </source>
</evidence>
<dbReference type="Pfam" id="PF04402">
    <property type="entry name" value="SIMPL"/>
    <property type="match status" value="1"/>
</dbReference>
<dbReference type="PANTHER" id="PTHR34387">
    <property type="entry name" value="SLR1258 PROTEIN"/>
    <property type="match status" value="1"/>
</dbReference>
<reference evidence="1 2" key="2">
    <citation type="journal article" date="2016" name="Int. J. Syst. Evol. Microbiol.">
        <title>Bacillus gobiensis sp. nov., isolated from a soil sample.</title>
        <authorList>
            <person name="Liu B."/>
            <person name="Liu G.H."/>
            <person name="Cetin S."/>
            <person name="Schumann P."/>
            <person name="Pan Z.Z."/>
            <person name="Chen Q.Q."/>
        </authorList>
    </citation>
    <scope>NUCLEOTIDE SEQUENCE [LARGE SCALE GENOMIC DNA]</scope>
    <source>
        <strain evidence="1 2">FJAT-4402</strain>
    </source>
</reference>
<gene>
    <name evidence="1" type="ORF">AM592_00900</name>
</gene>
<dbReference type="Proteomes" id="UP000067625">
    <property type="component" value="Chromosome"/>
</dbReference>
<dbReference type="InterPro" id="IPR052022">
    <property type="entry name" value="26kDa_periplasmic_antigen"/>
</dbReference>
<dbReference type="GO" id="GO:0006974">
    <property type="term" value="P:DNA damage response"/>
    <property type="evidence" value="ECO:0007669"/>
    <property type="project" value="TreeGrafter"/>
</dbReference>
<dbReference type="EMBL" id="CP012600">
    <property type="protein sequence ID" value="ALC80316.1"/>
    <property type="molecule type" value="Genomic_DNA"/>
</dbReference>
<evidence type="ECO:0008006" key="3">
    <source>
        <dbReference type="Google" id="ProtNLM"/>
    </source>
</evidence>
<accession>A0A0M3R8V0</accession>
<sequence>MRRDPQFFRQPSLSPVKPAGNTLLVIGEGTISAAPDQAKIILGATTENKSVSEAQQENAAVINRIISAIANLGVPESAIQTVTYRVEPQYDYVEGRQVFRNYLVTHLLQITLDQVELTGRIVDAAVASGANSISSIQFTLKDESAGKNRALALAVKNAQEKARAITNSLSVNLNETPFKIKELFPDGVPRPRVYAMESSTTPIQTGTLSISAVVEAEFSYV</sequence>
<dbReference type="Gene3D" id="3.30.70.2970">
    <property type="entry name" value="Protein of unknown function (DUF541), domain 2"/>
    <property type="match status" value="1"/>
</dbReference>
<organism evidence="1 2">
    <name type="scientific">Bacillus gobiensis</name>
    <dbReference type="NCBI Taxonomy" id="1441095"/>
    <lineage>
        <taxon>Bacteria</taxon>
        <taxon>Bacillati</taxon>
        <taxon>Bacillota</taxon>
        <taxon>Bacilli</taxon>
        <taxon>Bacillales</taxon>
        <taxon>Bacillaceae</taxon>
        <taxon>Bacillus</taxon>
    </lineage>
</organism>
<dbReference type="PATRIC" id="fig|1441095.3.peg.200"/>
<dbReference type="AlphaFoldDB" id="A0A0M3R8V0"/>
<dbReference type="InterPro" id="IPR007497">
    <property type="entry name" value="SIMPL/DUF541"/>
</dbReference>
<name>A0A0M3R8V0_9BACI</name>
<evidence type="ECO:0000313" key="1">
    <source>
        <dbReference type="EMBL" id="ALC80316.1"/>
    </source>
</evidence>
<keyword evidence="2" id="KW-1185">Reference proteome</keyword>
<dbReference type="RefSeq" id="WP_053602042.1">
    <property type="nucleotide sequence ID" value="NZ_CP012600.1"/>
</dbReference>
<dbReference type="OrthoDB" id="9785192at2"/>
<dbReference type="PANTHER" id="PTHR34387:SF1">
    <property type="entry name" value="PERIPLASMIC IMMUNOGENIC PROTEIN"/>
    <property type="match status" value="1"/>
</dbReference>
<reference evidence="2" key="1">
    <citation type="submission" date="2015-08" db="EMBL/GenBank/DDBJ databases">
        <title>Genome sequencing project for genomic taxonomy and phylogenomics of Bacillus-like bacteria.</title>
        <authorList>
            <person name="Liu B."/>
            <person name="Wang J."/>
            <person name="Zhu Y."/>
            <person name="Liu G."/>
            <person name="Chen Q."/>
            <person name="Chen Z."/>
            <person name="Lan J."/>
            <person name="Che J."/>
            <person name="Ge C."/>
            <person name="Shi H."/>
            <person name="Pan Z."/>
            <person name="Liu X."/>
        </authorList>
    </citation>
    <scope>NUCLEOTIDE SEQUENCE [LARGE SCALE GENOMIC DNA]</scope>
    <source>
        <strain evidence="2">FJAT-4402</strain>
    </source>
</reference>
<protein>
    <recommendedName>
        <fullName evidence="3">SIMPL domain-containing protein</fullName>
    </recommendedName>
</protein>
<dbReference type="STRING" id="1441095.AM592_00900"/>
<proteinExistence type="predicted"/>